<evidence type="ECO:0000259" key="1">
    <source>
        <dbReference type="Pfam" id="PF14323"/>
    </source>
</evidence>
<evidence type="ECO:0000313" key="6">
    <source>
        <dbReference type="Proteomes" id="UP001344906"/>
    </source>
</evidence>
<feature type="domain" description="GxGYxYP putative glycoside hydrolase C-terminal" evidence="1">
    <location>
        <begin position="466"/>
        <end position="685"/>
    </location>
</feature>
<dbReference type="RefSeq" id="WP_338246970.1">
    <property type="nucleotide sequence ID" value="NZ_BSRI01000001.1"/>
</dbReference>
<dbReference type="InterPro" id="IPR032626">
    <property type="entry name" value="GxGYxYP_N_1st"/>
</dbReference>
<protein>
    <recommendedName>
        <fullName evidence="7">GxGYxYP putative glycoside hydrolase C-terminal domain-containing protein</fullName>
    </recommendedName>
</protein>
<feature type="domain" description="GxGYxYP putative glycoside hydrolase second N-terminal" evidence="3">
    <location>
        <begin position="133"/>
        <end position="203"/>
    </location>
</feature>
<dbReference type="Pfam" id="PF16216">
    <property type="entry name" value="GxGYxYP_N"/>
    <property type="match status" value="1"/>
</dbReference>
<dbReference type="InterPro" id="IPR025832">
    <property type="entry name" value="GxGYxYP_C"/>
</dbReference>
<evidence type="ECO:0000259" key="2">
    <source>
        <dbReference type="Pfam" id="PF16216"/>
    </source>
</evidence>
<reference evidence="5 6" key="1">
    <citation type="submission" date="2023-02" db="EMBL/GenBank/DDBJ databases">
        <title>Dictyobacter halimunensis sp. nov., a new member of the class Ktedonobacteria from forest soil in a geothermal area.</title>
        <authorList>
            <person name="Rachmania M.K."/>
            <person name="Ningsih F."/>
            <person name="Sakai Y."/>
            <person name="Yabe S."/>
            <person name="Yokota A."/>
            <person name="Sjamsuridzal W."/>
        </authorList>
    </citation>
    <scope>NUCLEOTIDE SEQUENCE [LARGE SCALE GENOMIC DNA]</scope>
    <source>
        <strain evidence="5 6">S3.2.2.5</strain>
    </source>
</reference>
<evidence type="ECO:0000259" key="4">
    <source>
        <dbReference type="Pfam" id="PF20958"/>
    </source>
</evidence>
<dbReference type="InterPro" id="IPR048309">
    <property type="entry name" value="GxGYxYP_N_3rd"/>
</dbReference>
<dbReference type="Pfam" id="PF20958">
    <property type="entry name" value="GxGYxYP_N_3rd"/>
    <property type="match status" value="1"/>
</dbReference>
<evidence type="ECO:0000259" key="3">
    <source>
        <dbReference type="Pfam" id="PF20957"/>
    </source>
</evidence>
<dbReference type="InterPro" id="IPR048310">
    <property type="entry name" value="GxGYxYP_N_2nd"/>
</dbReference>
<dbReference type="Proteomes" id="UP001344906">
    <property type="component" value="Unassembled WGS sequence"/>
</dbReference>
<dbReference type="Gene3D" id="3.20.20.490">
    <property type="entry name" value="GxGYxYP glycoside hydrolase, C-terminal domain"/>
    <property type="match status" value="1"/>
</dbReference>
<dbReference type="EMBL" id="BSRI01000001">
    <property type="protein sequence ID" value="GLV53394.1"/>
    <property type="molecule type" value="Genomic_DNA"/>
</dbReference>
<sequence>MLKVTHKGLYHFLMALFLLSLCLGIAGFDRISAAHAFARPEVASGIRWPQNQALPTFARAQYLDVALLSNAPQDFILLLQTLQGIVNRQRPQIYVINGVPNEGQYTWLNDIHIPYQVYNDPWQVVNKYIHQAQGMVIFDHSVLDTINVATTFAGIHSGIVVSPELATRLSAAPYNLPLLADFRGRFASGLEANTWQYEHLWPQTNHRMLVGLQPAQSVMVPQNNWQSFRTILQESQPIIDDLNRAIYTMDLSRELGSDAVYLRFADAFPQDGWGPSVRQISVSADGKNIIQFVTCTQDEEQYLFDHGRSGCDMSGIDPHRFSDGPRYFVYRFVPPVGTRQLVVNAEMWNEFNVSVSNIKPLVSSDQLIPGSLSLREYAVANQAMVFWLETNNNAADSALFERILSDVQPGTPYLGWFDNEPAGVRLISRHGVYVVASDSFDNMSVFSGLQAPSYPIKPIATPKLGNNIYVTFTMSDGDNAQYDEHHMRYVWDQDPARGSVPLNWSISPALLDIAPVMLNYYQRTATRNDLLVAGPSGLGYFNPSVWPQDNLNRFLNVSGRYLRKAGTNIVYAIDVGSPLPAYVAQAYYNQMNLNGLLLNWWYPQSSSTINSRLPISTQLDATSRDGIVAAIQQNAAHWDGKSPLFIAVSLLAWNPAPASDAAYIAQRLGSRYSIVRGDQYFQLMRKANGLPMYS</sequence>
<dbReference type="Pfam" id="PF20957">
    <property type="entry name" value="GxGYxYP_N_2nd"/>
    <property type="match status" value="1"/>
</dbReference>
<evidence type="ECO:0000313" key="5">
    <source>
        <dbReference type="EMBL" id="GLV53394.1"/>
    </source>
</evidence>
<keyword evidence="6" id="KW-1185">Reference proteome</keyword>
<dbReference type="InterPro" id="IPR038410">
    <property type="entry name" value="GxGYxYP_C_sf"/>
</dbReference>
<dbReference type="PANTHER" id="PTHR37321:SF1">
    <property type="entry name" value="EXPORTED PROTEIN"/>
    <property type="match status" value="1"/>
</dbReference>
<proteinExistence type="predicted"/>
<gene>
    <name evidence="5" type="ORF">KDH_02490</name>
</gene>
<name>A0ABQ6FII3_9CHLR</name>
<feature type="domain" description="GxGYxYP putative glycoside hydrolase third N-terminal" evidence="4">
    <location>
        <begin position="373"/>
        <end position="447"/>
    </location>
</feature>
<accession>A0ABQ6FII3</accession>
<dbReference type="PANTHER" id="PTHR37321">
    <property type="entry name" value="EXPORTED PROTEIN-RELATED"/>
    <property type="match status" value="1"/>
</dbReference>
<organism evidence="5 6">
    <name type="scientific">Dictyobacter halimunensis</name>
    <dbReference type="NCBI Taxonomy" id="3026934"/>
    <lineage>
        <taxon>Bacteria</taxon>
        <taxon>Bacillati</taxon>
        <taxon>Chloroflexota</taxon>
        <taxon>Ktedonobacteria</taxon>
        <taxon>Ktedonobacterales</taxon>
        <taxon>Dictyobacteraceae</taxon>
        <taxon>Dictyobacter</taxon>
    </lineage>
</organism>
<dbReference type="Pfam" id="PF14323">
    <property type="entry name" value="GxGYxYP_C"/>
    <property type="match status" value="1"/>
</dbReference>
<evidence type="ECO:0008006" key="7">
    <source>
        <dbReference type="Google" id="ProtNLM"/>
    </source>
</evidence>
<comment type="caution">
    <text evidence="5">The sequence shown here is derived from an EMBL/GenBank/DDBJ whole genome shotgun (WGS) entry which is preliminary data.</text>
</comment>
<feature type="domain" description="GxGYxYP putative glycoside hydrolase first N-terminal" evidence="2">
    <location>
        <begin position="77"/>
        <end position="128"/>
    </location>
</feature>